<feature type="signal peptide" evidence="1">
    <location>
        <begin position="1"/>
        <end position="17"/>
    </location>
</feature>
<evidence type="ECO:0000313" key="2">
    <source>
        <dbReference type="EMBL" id="KAB2570184.1"/>
    </source>
</evidence>
<dbReference type="Proteomes" id="UP000325902">
    <property type="component" value="Unassembled WGS sequence"/>
</dbReference>
<gene>
    <name evidence="2" type="ORF">DBV05_g11147</name>
</gene>
<evidence type="ECO:0000256" key="1">
    <source>
        <dbReference type="SAM" id="SignalP"/>
    </source>
</evidence>
<reference evidence="2 3" key="1">
    <citation type="journal article" date="2019" name="Sci. Rep.">
        <title>A multi-omics analysis of the grapevine pathogen Lasiodiplodia theobromae reveals that temperature affects the expression of virulence- and pathogenicity-related genes.</title>
        <authorList>
            <person name="Felix C."/>
            <person name="Meneses R."/>
            <person name="Goncalves M.F.M."/>
            <person name="Tilleman L."/>
            <person name="Duarte A.S."/>
            <person name="Jorrin-Novo J.V."/>
            <person name="Van de Peer Y."/>
            <person name="Deforce D."/>
            <person name="Van Nieuwerburgh F."/>
            <person name="Esteves A.C."/>
            <person name="Alves A."/>
        </authorList>
    </citation>
    <scope>NUCLEOTIDE SEQUENCE [LARGE SCALE GENOMIC DNA]</scope>
    <source>
        <strain evidence="2 3">LA-SOL3</strain>
    </source>
</reference>
<comment type="caution">
    <text evidence="2">The sequence shown here is derived from an EMBL/GenBank/DDBJ whole genome shotgun (WGS) entry which is preliminary data.</text>
</comment>
<organism evidence="2 3">
    <name type="scientific">Lasiodiplodia theobromae</name>
    <dbReference type="NCBI Taxonomy" id="45133"/>
    <lineage>
        <taxon>Eukaryota</taxon>
        <taxon>Fungi</taxon>
        <taxon>Dikarya</taxon>
        <taxon>Ascomycota</taxon>
        <taxon>Pezizomycotina</taxon>
        <taxon>Dothideomycetes</taxon>
        <taxon>Dothideomycetes incertae sedis</taxon>
        <taxon>Botryosphaeriales</taxon>
        <taxon>Botryosphaeriaceae</taxon>
        <taxon>Lasiodiplodia</taxon>
    </lineage>
</organism>
<dbReference type="AlphaFoldDB" id="A0A5N5CY26"/>
<dbReference type="EMBL" id="VCHE01000148">
    <property type="protein sequence ID" value="KAB2570184.1"/>
    <property type="molecule type" value="Genomic_DNA"/>
</dbReference>
<accession>A0A5N5CY26</accession>
<proteinExistence type="predicted"/>
<keyword evidence="1" id="KW-0732">Signal</keyword>
<protein>
    <submittedName>
        <fullName evidence="2">Uncharacterized protein</fullName>
    </submittedName>
</protein>
<name>A0A5N5CY26_9PEZI</name>
<keyword evidence="3" id="KW-1185">Reference proteome</keyword>
<sequence length="66" mass="7524">MQIKYAFLALFTSMVLAAPSNLENESQMEKRCFNKWGDCNTHDDCCGDLKCTLHLTGDFKGLWCDN</sequence>
<feature type="chain" id="PRO_5024809150" evidence="1">
    <location>
        <begin position="18"/>
        <end position="66"/>
    </location>
</feature>
<evidence type="ECO:0000313" key="3">
    <source>
        <dbReference type="Proteomes" id="UP000325902"/>
    </source>
</evidence>